<evidence type="ECO:0000259" key="2">
    <source>
        <dbReference type="Pfam" id="PF03551"/>
    </source>
</evidence>
<dbReference type="InterPro" id="IPR036388">
    <property type="entry name" value="WH-like_DNA-bd_sf"/>
</dbReference>
<feature type="domain" description="Transcription regulator PadR N-terminal" evidence="2">
    <location>
        <begin position="9"/>
        <end position="80"/>
    </location>
</feature>
<accession>A0A9X1S516</accession>
<dbReference type="InterPro" id="IPR052509">
    <property type="entry name" value="Metal_resp_DNA-bind_regulator"/>
</dbReference>
<dbReference type="Proteomes" id="UP001139264">
    <property type="component" value="Unassembled WGS sequence"/>
</dbReference>
<dbReference type="AlphaFoldDB" id="A0A9X1S516"/>
<dbReference type="SUPFAM" id="SSF46785">
    <property type="entry name" value="Winged helix' DNA-binding domain"/>
    <property type="match status" value="1"/>
</dbReference>
<feature type="region of interest" description="Disordered" evidence="1">
    <location>
        <begin position="97"/>
        <end position="120"/>
    </location>
</feature>
<dbReference type="EMBL" id="JAJFZP010000004">
    <property type="protein sequence ID" value="MCC3268348.1"/>
    <property type="molecule type" value="Genomic_DNA"/>
</dbReference>
<dbReference type="PANTHER" id="PTHR33169">
    <property type="entry name" value="PADR-FAMILY TRANSCRIPTIONAL REGULATOR"/>
    <property type="match status" value="1"/>
</dbReference>
<evidence type="ECO:0000256" key="1">
    <source>
        <dbReference type="SAM" id="MobiDB-lite"/>
    </source>
</evidence>
<feature type="compositionally biased region" description="Basic and acidic residues" evidence="1">
    <location>
        <begin position="97"/>
        <end position="106"/>
    </location>
</feature>
<dbReference type="PANTHER" id="PTHR33169:SF14">
    <property type="entry name" value="TRANSCRIPTIONAL REGULATOR RV3488"/>
    <property type="match status" value="1"/>
</dbReference>
<evidence type="ECO:0000313" key="3">
    <source>
        <dbReference type="EMBL" id="MCC3268348.1"/>
    </source>
</evidence>
<comment type="caution">
    <text evidence="3">The sequence shown here is derived from an EMBL/GenBank/DDBJ whole genome shotgun (WGS) entry which is preliminary data.</text>
</comment>
<reference evidence="3" key="1">
    <citation type="submission" date="2021-10" db="EMBL/GenBank/DDBJ databases">
        <title>Novel species in genus Arthrobacter.</title>
        <authorList>
            <person name="Liu Y."/>
        </authorList>
    </citation>
    <scope>NUCLEOTIDE SEQUENCE</scope>
    <source>
        <strain evidence="3">Zg-Y809</strain>
    </source>
</reference>
<dbReference type="Gene3D" id="1.10.10.10">
    <property type="entry name" value="Winged helix-like DNA-binding domain superfamily/Winged helix DNA-binding domain"/>
    <property type="match status" value="1"/>
</dbReference>
<dbReference type="InterPro" id="IPR005149">
    <property type="entry name" value="Tscrpt_reg_PadR_N"/>
</dbReference>
<gene>
    <name evidence="3" type="ORF">LJ751_03090</name>
</gene>
<protein>
    <submittedName>
        <fullName evidence="3">PadR family transcriptional regulator</fullName>
    </submittedName>
</protein>
<organism evidence="3 4">
    <name type="scientific">Arthrobacter gengyunqii</name>
    <dbReference type="NCBI Taxonomy" id="2886940"/>
    <lineage>
        <taxon>Bacteria</taxon>
        <taxon>Bacillati</taxon>
        <taxon>Actinomycetota</taxon>
        <taxon>Actinomycetes</taxon>
        <taxon>Micrococcales</taxon>
        <taxon>Micrococcaceae</taxon>
        <taxon>Arthrobacter</taxon>
    </lineage>
</organism>
<name>A0A9X1S516_9MICC</name>
<dbReference type="Pfam" id="PF03551">
    <property type="entry name" value="PadR"/>
    <property type="match status" value="1"/>
</dbReference>
<proteinExistence type="predicted"/>
<evidence type="ECO:0000313" key="4">
    <source>
        <dbReference type="Proteomes" id="UP001139264"/>
    </source>
</evidence>
<dbReference type="InterPro" id="IPR036390">
    <property type="entry name" value="WH_DNA-bd_sf"/>
</dbReference>
<sequence>MRATLGLCVLKALDGGATYGYAIASRLEEQGLGAVKGGTLYPLLTRFESAGWVTVQWRAGDGGPGRKYFSLTSLGRRELADQHELWARFAGTVTSFLDHREPHDTNPDEDFPERGTNGNQ</sequence>